<dbReference type="SUPFAM" id="SSF50814">
    <property type="entry name" value="Lipocalins"/>
    <property type="match status" value="1"/>
</dbReference>
<feature type="signal peptide" evidence="1">
    <location>
        <begin position="1"/>
        <end position="22"/>
    </location>
</feature>
<dbReference type="InterPro" id="IPR012674">
    <property type="entry name" value="Calycin"/>
</dbReference>
<evidence type="ECO:0000256" key="1">
    <source>
        <dbReference type="SAM" id="SignalP"/>
    </source>
</evidence>
<dbReference type="GO" id="GO:0006629">
    <property type="term" value="P:lipid metabolic process"/>
    <property type="evidence" value="ECO:0007669"/>
    <property type="project" value="TreeGrafter"/>
</dbReference>
<feature type="chain" id="PRO_5038954986" evidence="1">
    <location>
        <begin position="23"/>
        <end position="247"/>
    </location>
</feature>
<dbReference type="OrthoDB" id="8186134at2759"/>
<dbReference type="CTD" id="32131"/>
<protein>
    <submittedName>
        <fullName evidence="3">Apolipoprotein D isoform X1</fullName>
    </submittedName>
</protein>
<keyword evidence="2" id="KW-1185">Reference proteome</keyword>
<dbReference type="Gene3D" id="2.40.128.20">
    <property type="match status" value="1"/>
</dbReference>
<reference evidence="3" key="1">
    <citation type="submission" date="2025-08" db="UniProtKB">
        <authorList>
            <consortium name="RefSeq"/>
        </authorList>
    </citation>
    <scope>IDENTIFICATION</scope>
    <source>
        <strain evidence="3">15112-1751.03</strain>
        <tissue evidence="3">Whole Adult</tissue>
    </source>
</reference>
<dbReference type="Proteomes" id="UP000515160">
    <property type="component" value="Chromosome X"/>
</dbReference>
<keyword evidence="1" id="KW-0732">Signal</keyword>
<evidence type="ECO:0000313" key="3">
    <source>
        <dbReference type="RefSeq" id="XP_051861440.1"/>
    </source>
</evidence>
<gene>
    <name evidence="3" type="primary">LOC117576552</name>
</gene>
<dbReference type="PANTHER" id="PTHR10612:SF11">
    <property type="entry name" value="KARL, ISOFORM A"/>
    <property type="match status" value="1"/>
</dbReference>
<dbReference type="FunFam" id="2.40.128.20:FF:000034">
    <property type="entry name" value="Karl, isoform A"/>
    <property type="match status" value="1"/>
</dbReference>
<accession>A0A9C6ST43</accession>
<organism evidence="2 3">
    <name type="scientific">Drosophila albomicans</name>
    <name type="common">Fruit fly</name>
    <dbReference type="NCBI Taxonomy" id="7291"/>
    <lineage>
        <taxon>Eukaryota</taxon>
        <taxon>Metazoa</taxon>
        <taxon>Ecdysozoa</taxon>
        <taxon>Arthropoda</taxon>
        <taxon>Hexapoda</taxon>
        <taxon>Insecta</taxon>
        <taxon>Pterygota</taxon>
        <taxon>Neoptera</taxon>
        <taxon>Endopterygota</taxon>
        <taxon>Diptera</taxon>
        <taxon>Brachycera</taxon>
        <taxon>Muscomorpha</taxon>
        <taxon>Ephydroidea</taxon>
        <taxon>Drosophilidae</taxon>
        <taxon>Drosophila</taxon>
    </lineage>
</organism>
<dbReference type="AlphaFoldDB" id="A0A9C6ST43"/>
<proteinExistence type="predicted"/>
<evidence type="ECO:0000313" key="2">
    <source>
        <dbReference type="Proteomes" id="UP000515160"/>
    </source>
</evidence>
<dbReference type="GeneID" id="117576552"/>
<dbReference type="PANTHER" id="PTHR10612">
    <property type="entry name" value="APOLIPOPROTEIN D"/>
    <property type="match status" value="1"/>
</dbReference>
<sequence length="247" mass="29239">MNSLWHWAAMLLFILLLQLSNAWMKYNSYTATSKKRTDLRRKCPNVRAIRNFDVELMMGNWHVVEYYASTEELPEYACMRSNFAFSSEDQHHAYRLQITMNFSYIFAEDPLREKLQGNITWLIPDFGTPGHWMHTEDIYEGIYNTYVLDTDYHNWGLIMHCAEKKKHPRYLSALLLSREATLGVNVVTFLKEKLPRYDIDLSFMFPINQTSCEHLMESSKDDPLAYIVNEQQHTQDTFKVINKLEDN</sequence>
<dbReference type="GO" id="GO:0005737">
    <property type="term" value="C:cytoplasm"/>
    <property type="evidence" value="ECO:0007669"/>
    <property type="project" value="TreeGrafter"/>
</dbReference>
<dbReference type="GO" id="GO:0000302">
    <property type="term" value="P:response to reactive oxygen species"/>
    <property type="evidence" value="ECO:0007669"/>
    <property type="project" value="TreeGrafter"/>
</dbReference>
<dbReference type="CDD" id="cd00301">
    <property type="entry name" value="lipocalin_FABP"/>
    <property type="match status" value="1"/>
</dbReference>
<name>A0A9C6ST43_DROAB</name>
<dbReference type="RefSeq" id="XP_051861440.1">
    <property type="nucleotide sequence ID" value="XM_052005480.1"/>
</dbReference>